<sequence length="399" mass="41467">MSEISAAALPYRDGRVISLIGGAHFSSHFFHLVLPPLFPILRTEFGVGYVELGFIMSVFFTTSGFGQVAAGFVVDRFGPHRVLCIGIALLGLSMVIAGLAPSYWFFLPVAVIAGLGNSVFHPADYSILTARVTPSRMARAYSVHNIGGSLGWAAAPVVVLALSGAFGWRTALIIIGLAGLVFAALILSERNYLHVQNSHAAPTSAGAPAIALLSRPILICFAYFAMVALAMSGVQSFLPTLLPKVQYVSLTLAALATTLYLVGSAVGALGGGILADKTPNHDRIIAVGLFFAGFMLLAIGYLPLPVPLVFLFVILAGFAVGSTSPSRDMMVRAATPPGSTGKVFGFVYSGLDLGSTLAPLVIGGILDHGEPSSAFAFVAVALLGAVAVAFGIKTQVRKS</sequence>
<feature type="transmembrane region" description="Helical" evidence="4">
    <location>
        <begin position="141"/>
        <end position="162"/>
    </location>
</feature>
<dbReference type="GO" id="GO:0022857">
    <property type="term" value="F:transmembrane transporter activity"/>
    <property type="evidence" value="ECO:0007669"/>
    <property type="project" value="InterPro"/>
</dbReference>
<dbReference type="RefSeq" id="WP_188408429.1">
    <property type="nucleotide sequence ID" value="NZ_BMCP01000001.1"/>
</dbReference>
<dbReference type="InterPro" id="IPR011701">
    <property type="entry name" value="MFS"/>
</dbReference>
<feature type="domain" description="Major facilitator superfamily (MFS) profile" evidence="5">
    <location>
        <begin position="16"/>
        <end position="397"/>
    </location>
</feature>
<dbReference type="GO" id="GO:0005886">
    <property type="term" value="C:plasma membrane"/>
    <property type="evidence" value="ECO:0007669"/>
    <property type="project" value="TreeGrafter"/>
</dbReference>
<evidence type="ECO:0000313" key="6">
    <source>
        <dbReference type="EMBL" id="GGE33440.1"/>
    </source>
</evidence>
<reference evidence="6" key="1">
    <citation type="journal article" date="2014" name="Int. J. Syst. Evol. Microbiol.">
        <title>Complete genome sequence of Corynebacterium casei LMG S-19264T (=DSM 44701T), isolated from a smear-ripened cheese.</title>
        <authorList>
            <consortium name="US DOE Joint Genome Institute (JGI-PGF)"/>
            <person name="Walter F."/>
            <person name="Albersmeier A."/>
            <person name="Kalinowski J."/>
            <person name="Ruckert C."/>
        </authorList>
    </citation>
    <scope>NUCLEOTIDE SEQUENCE</scope>
    <source>
        <strain evidence="6">CCM 7684</strain>
    </source>
</reference>
<dbReference type="Gene3D" id="1.20.1250.20">
    <property type="entry name" value="MFS general substrate transporter like domains"/>
    <property type="match status" value="2"/>
</dbReference>
<proteinExistence type="predicted"/>
<feature type="transmembrane region" description="Helical" evidence="4">
    <location>
        <begin position="217"/>
        <end position="238"/>
    </location>
</feature>
<comment type="caution">
    <text evidence="6">The sequence shown here is derived from an EMBL/GenBank/DDBJ whole genome shotgun (WGS) entry which is preliminary data.</text>
</comment>
<keyword evidence="3 4" id="KW-0472">Membrane</keyword>
<dbReference type="PANTHER" id="PTHR43129:SF1">
    <property type="entry name" value="FOSMIDOMYCIN RESISTANCE PROTEIN"/>
    <property type="match status" value="1"/>
</dbReference>
<name>A0A8J2YBJ2_9RHOB</name>
<dbReference type="SUPFAM" id="SSF103473">
    <property type="entry name" value="MFS general substrate transporter"/>
    <property type="match status" value="1"/>
</dbReference>
<keyword evidence="7" id="KW-1185">Reference proteome</keyword>
<feature type="transmembrane region" description="Helical" evidence="4">
    <location>
        <begin position="346"/>
        <end position="366"/>
    </location>
</feature>
<reference evidence="6" key="2">
    <citation type="submission" date="2020-09" db="EMBL/GenBank/DDBJ databases">
        <authorList>
            <person name="Sun Q."/>
            <person name="Sedlacek I."/>
        </authorList>
    </citation>
    <scope>NUCLEOTIDE SEQUENCE</scope>
    <source>
        <strain evidence="6">CCM 7684</strain>
    </source>
</reference>
<gene>
    <name evidence="6" type="ORF">GCM10007276_08400</name>
</gene>
<dbReference type="Pfam" id="PF07690">
    <property type="entry name" value="MFS_1"/>
    <property type="match status" value="1"/>
</dbReference>
<feature type="transmembrane region" description="Helical" evidence="4">
    <location>
        <begin position="372"/>
        <end position="392"/>
    </location>
</feature>
<protein>
    <submittedName>
        <fullName evidence="6">MFS transporter</fullName>
    </submittedName>
</protein>
<dbReference type="PANTHER" id="PTHR43129">
    <property type="entry name" value="FOSMIDOMYCIN RESISTANCE PROTEIN"/>
    <property type="match status" value="1"/>
</dbReference>
<dbReference type="EMBL" id="BMCP01000001">
    <property type="protein sequence ID" value="GGE33440.1"/>
    <property type="molecule type" value="Genomic_DNA"/>
</dbReference>
<keyword evidence="2 4" id="KW-1133">Transmembrane helix</keyword>
<evidence type="ECO:0000256" key="1">
    <source>
        <dbReference type="ARBA" id="ARBA00022692"/>
    </source>
</evidence>
<accession>A0A8J2YBJ2</accession>
<keyword evidence="1 4" id="KW-0812">Transmembrane</keyword>
<evidence type="ECO:0000256" key="4">
    <source>
        <dbReference type="SAM" id="Phobius"/>
    </source>
</evidence>
<feature type="transmembrane region" description="Helical" evidence="4">
    <location>
        <begin position="250"/>
        <end position="272"/>
    </location>
</feature>
<feature type="transmembrane region" description="Helical" evidence="4">
    <location>
        <begin position="308"/>
        <end position="325"/>
    </location>
</feature>
<evidence type="ECO:0000256" key="3">
    <source>
        <dbReference type="ARBA" id="ARBA00023136"/>
    </source>
</evidence>
<feature type="transmembrane region" description="Helical" evidence="4">
    <location>
        <begin position="103"/>
        <end position="120"/>
    </location>
</feature>
<feature type="transmembrane region" description="Helical" evidence="4">
    <location>
        <begin position="284"/>
        <end position="302"/>
    </location>
</feature>
<evidence type="ECO:0000256" key="2">
    <source>
        <dbReference type="ARBA" id="ARBA00022989"/>
    </source>
</evidence>
<evidence type="ECO:0000313" key="7">
    <source>
        <dbReference type="Proteomes" id="UP000602745"/>
    </source>
</evidence>
<dbReference type="PROSITE" id="PS50850">
    <property type="entry name" value="MFS"/>
    <property type="match status" value="1"/>
</dbReference>
<feature type="transmembrane region" description="Helical" evidence="4">
    <location>
        <begin position="81"/>
        <end position="97"/>
    </location>
</feature>
<dbReference type="InterPro" id="IPR020846">
    <property type="entry name" value="MFS_dom"/>
</dbReference>
<dbReference type="InterPro" id="IPR036259">
    <property type="entry name" value="MFS_trans_sf"/>
</dbReference>
<organism evidence="6 7">
    <name type="scientific">Agaricicola taiwanensis</name>
    <dbReference type="NCBI Taxonomy" id="591372"/>
    <lineage>
        <taxon>Bacteria</taxon>
        <taxon>Pseudomonadati</taxon>
        <taxon>Pseudomonadota</taxon>
        <taxon>Alphaproteobacteria</taxon>
        <taxon>Rhodobacterales</taxon>
        <taxon>Paracoccaceae</taxon>
        <taxon>Agaricicola</taxon>
    </lineage>
</organism>
<dbReference type="Proteomes" id="UP000602745">
    <property type="component" value="Unassembled WGS sequence"/>
</dbReference>
<dbReference type="AlphaFoldDB" id="A0A8J2YBJ2"/>
<evidence type="ECO:0000259" key="5">
    <source>
        <dbReference type="PROSITE" id="PS50850"/>
    </source>
</evidence>
<feature type="transmembrane region" description="Helical" evidence="4">
    <location>
        <begin position="54"/>
        <end position="74"/>
    </location>
</feature>
<feature type="transmembrane region" description="Helical" evidence="4">
    <location>
        <begin position="16"/>
        <end position="34"/>
    </location>
</feature>
<feature type="transmembrane region" description="Helical" evidence="4">
    <location>
        <begin position="168"/>
        <end position="187"/>
    </location>
</feature>